<feature type="non-terminal residue" evidence="1">
    <location>
        <position position="1"/>
    </location>
</feature>
<reference evidence="1" key="1">
    <citation type="submission" date="2018-05" db="EMBL/GenBank/DDBJ databases">
        <title>Draft genome of Mucuna pruriens seed.</title>
        <authorList>
            <person name="Nnadi N.E."/>
            <person name="Vos R."/>
            <person name="Hasami M.H."/>
            <person name="Devisetty U.K."/>
            <person name="Aguiy J.C."/>
        </authorList>
    </citation>
    <scope>NUCLEOTIDE SEQUENCE [LARGE SCALE GENOMIC DNA]</scope>
    <source>
        <strain evidence="1">JCA_2017</strain>
    </source>
</reference>
<protein>
    <recommendedName>
        <fullName evidence="3">Reverse transcriptase/retrotransposon-derived protein RNase H-like domain-containing protein</fullName>
    </recommendedName>
</protein>
<dbReference type="CDD" id="cd00303">
    <property type="entry name" value="retropepsin_like"/>
    <property type="match status" value="1"/>
</dbReference>
<proteinExistence type="predicted"/>
<evidence type="ECO:0000313" key="1">
    <source>
        <dbReference type="EMBL" id="RDX98878.1"/>
    </source>
</evidence>
<dbReference type="Proteomes" id="UP000257109">
    <property type="component" value="Unassembled WGS sequence"/>
</dbReference>
<keyword evidence="2" id="KW-1185">Reference proteome</keyword>
<dbReference type="Pfam" id="PF08284">
    <property type="entry name" value="RVP_2"/>
    <property type="match status" value="1"/>
</dbReference>
<dbReference type="EMBL" id="QJKJ01003350">
    <property type="protein sequence ID" value="RDX98878.1"/>
    <property type="molecule type" value="Genomic_DNA"/>
</dbReference>
<evidence type="ECO:0008006" key="3">
    <source>
        <dbReference type="Google" id="ProtNLM"/>
    </source>
</evidence>
<evidence type="ECO:0000313" key="2">
    <source>
        <dbReference type="Proteomes" id="UP000257109"/>
    </source>
</evidence>
<organism evidence="1 2">
    <name type="scientific">Mucuna pruriens</name>
    <name type="common">Velvet bean</name>
    <name type="synonym">Dolichos pruriens</name>
    <dbReference type="NCBI Taxonomy" id="157652"/>
    <lineage>
        <taxon>Eukaryota</taxon>
        <taxon>Viridiplantae</taxon>
        <taxon>Streptophyta</taxon>
        <taxon>Embryophyta</taxon>
        <taxon>Tracheophyta</taxon>
        <taxon>Spermatophyta</taxon>
        <taxon>Magnoliopsida</taxon>
        <taxon>eudicotyledons</taxon>
        <taxon>Gunneridae</taxon>
        <taxon>Pentapetalae</taxon>
        <taxon>rosids</taxon>
        <taxon>fabids</taxon>
        <taxon>Fabales</taxon>
        <taxon>Fabaceae</taxon>
        <taxon>Papilionoideae</taxon>
        <taxon>50 kb inversion clade</taxon>
        <taxon>NPAAA clade</taxon>
        <taxon>indigoferoid/millettioid clade</taxon>
        <taxon>Phaseoleae</taxon>
        <taxon>Mucuna</taxon>
    </lineage>
</organism>
<comment type="caution">
    <text evidence="1">The sequence shown here is derived from an EMBL/GenBank/DDBJ whole genome shotgun (WGS) entry which is preliminary data.</text>
</comment>
<dbReference type="SUPFAM" id="SSF50630">
    <property type="entry name" value="Acid proteases"/>
    <property type="match status" value="1"/>
</dbReference>
<accession>A0A371H7W1</accession>
<name>A0A371H7W1_MUCPR</name>
<sequence length="201" mass="22669">MFALSDDEALEFENSIQDTCFINTYPLIALFDSRAAHLFVAHDCLSSLKLPMYDLVVDTPTIGLITTSSFCLQCPLIVHDKNFLVDLIYLPFSQLDVILGMDWLSTNHVLINYASIFIVFGKHVVGKDERFTTTPKENAQVYLMLSSLNVEKEMVASNVLIVKDFLKLAETEFSIDHVLGIEPMSIALYRMAPLELAELKK</sequence>
<dbReference type="PANTHER" id="PTHR15503">
    <property type="entry name" value="LDOC1 RELATED"/>
    <property type="match status" value="1"/>
</dbReference>
<dbReference type="OrthoDB" id="1749844at2759"/>
<dbReference type="InterPro" id="IPR032567">
    <property type="entry name" value="RTL1-rel"/>
</dbReference>
<dbReference type="InterPro" id="IPR021109">
    <property type="entry name" value="Peptidase_aspartic_dom_sf"/>
</dbReference>
<dbReference type="PANTHER" id="PTHR15503:SF45">
    <property type="entry name" value="RNA-DIRECTED DNA POLYMERASE HOMOLOG"/>
    <property type="match status" value="1"/>
</dbReference>
<gene>
    <name evidence="1" type="ORF">CR513_18148</name>
</gene>
<dbReference type="Gene3D" id="2.40.70.10">
    <property type="entry name" value="Acid Proteases"/>
    <property type="match status" value="1"/>
</dbReference>
<dbReference type="AlphaFoldDB" id="A0A371H7W1"/>